<proteinExistence type="predicted"/>
<comment type="caution">
    <text evidence="2">The sequence shown here is derived from an EMBL/GenBank/DDBJ whole genome shotgun (WGS) entry which is preliminary data.</text>
</comment>
<keyword evidence="3" id="KW-1185">Reference proteome</keyword>
<accession>A0A813G8B4</accession>
<reference evidence="2" key="1">
    <citation type="submission" date="2021-02" db="EMBL/GenBank/DDBJ databases">
        <authorList>
            <person name="Dougan E. K."/>
            <person name="Rhodes N."/>
            <person name="Thang M."/>
            <person name="Chan C."/>
        </authorList>
    </citation>
    <scope>NUCLEOTIDE SEQUENCE</scope>
</reference>
<dbReference type="EMBL" id="CAJNNV010026828">
    <property type="protein sequence ID" value="CAE8619095.1"/>
    <property type="molecule type" value="Genomic_DNA"/>
</dbReference>
<sequence length="312" mass="32769">MLALDGDTGADVWEFRTPVYKAYCARGCYKGDIFLPDSWSSPTVGVDGTIYACYSDGFVYALEGSSGRLLSKYDMGTSTQAAPLVVPGMLVVAGGLRICAWRDEALENQWLEEAVAAGDKRAFREPFDFTTTDEDREVDRDALCLALRSRPEAAVLGAPSSGTCSGQSPIPEPDGKAETWAGAILLRRLYGLPDAGAEEASAPSSATTTATTTAASKPKEPAGPNKSDDNAGPPQWLVVGGGSSGGIVVRAGQSLKSAELGRLSTGARIEQVPGGASESSERLHYKKLEGDGPDFGWVSTSLKGKPLLEKQP</sequence>
<evidence type="ECO:0000313" key="2">
    <source>
        <dbReference type="EMBL" id="CAE8619095.1"/>
    </source>
</evidence>
<dbReference type="SUPFAM" id="SSF50998">
    <property type="entry name" value="Quinoprotein alcohol dehydrogenase-like"/>
    <property type="match status" value="1"/>
</dbReference>
<dbReference type="InterPro" id="IPR011047">
    <property type="entry name" value="Quinoprotein_ADH-like_sf"/>
</dbReference>
<dbReference type="AlphaFoldDB" id="A0A813G8B4"/>
<dbReference type="SMART" id="SM00564">
    <property type="entry name" value="PQQ"/>
    <property type="match status" value="1"/>
</dbReference>
<evidence type="ECO:0000256" key="1">
    <source>
        <dbReference type="SAM" id="MobiDB-lite"/>
    </source>
</evidence>
<feature type="compositionally biased region" description="Basic and acidic residues" evidence="1">
    <location>
        <begin position="279"/>
        <end position="290"/>
    </location>
</feature>
<feature type="region of interest" description="Disordered" evidence="1">
    <location>
        <begin position="196"/>
        <end position="239"/>
    </location>
</feature>
<feature type="region of interest" description="Disordered" evidence="1">
    <location>
        <begin position="259"/>
        <end position="312"/>
    </location>
</feature>
<organism evidence="2 3">
    <name type="scientific">Polarella glacialis</name>
    <name type="common">Dinoflagellate</name>
    <dbReference type="NCBI Taxonomy" id="89957"/>
    <lineage>
        <taxon>Eukaryota</taxon>
        <taxon>Sar</taxon>
        <taxon>Alveolata</taxon>
        <taxon>Dinophyceae</taxon>
        <taxon>Suessiales</taxon>
        <taxon>Suessiaceae</taxon>
        <taxon>Polarella</taxon>
    </lineage>
</organism>
<dbReference type="Gene3D" id="2.130.10.10">
    <property type="entry name" value="YVTN repeat-like/Quinoprotein amine dehydrogenase"/>
    <property type="match status" value="1"/>
</dbReference>
<dbReference type="OrthoDB" id="416253at2759"/>
<evidence type="ECO:0000313" key="3">
    <source>
        <dbReference type="Proteomes" id="UP000654075"/>
    </source>
</evidence>
<dbReference type="InterPro" id="IPR015943">
    <property type="entry name" value="WD40/YVTN_repeat-like_dom_sf"/>
</dbReference>
<dbReference type="InterPro" id="IPR018391">
    <property type="entry name" value="PQQ_b-propeller_rpt"/>
</dbReference>
<protein>
    <submittedName>
        <fullName evidence="2">Uncharacterized protein</fullName>
    </submittedName>
</protein>
<name>A0A813G8B4_POLGL</name>
<gene>
    <name evidence="2" type="ORF">PGLA1383_LOCUS36688</name>
</gene>
<feature type="region of interest" description="Disordered" evidence="1">
    <location>
        <begin position="156"/>
        <end position="176"/>
    </location>
</feature>
<feature type="compositionally biased region" description="Low complexity" evidence="1">
    <location>
        <begin position="198"/>
        <end position="216"/>
    </location>
</feature>
<dbReference type="Proteomes" id="UP000654075">
    <property type="component" value="Unassembled WGS sequence"/>
</dbReference>